<evidence type="ECO:0000313" key="2">
    <source>
        <dbReference type="Proteomes" id="UP000215137"/>
    </source>
</evidence>
<accession>A0A248TMD1</accession>
<dbReference type="InterPro" id="IPR002838">
    <property type="entry name" value="AIM24"/>
</dbReference>
<keyword evidence="2" id="KW-1185">Reference proteome</keyword>
<dbReference type="InterPro" id="IPR036983">
    <property type="entry name" value="AIM24_sf"/>
</dbReference>
<name>A0A248TMD1_9BACI</name>
<dbReference type="KEGG" id="bko:CKF48_19375"/>
<sequence>MSRYSLSEFVEKTEQEDRGQGLFELETDRLLEVNLQQQIWAKAGSMIAYEGQIKFVREGILEHGIGKMFKRAFSGESTALMKATGRGKLYLADQGKKISIIRFHNDTLCVSANDLLAFEPSLKWDVKLMRKVAGIVSGGLFNIRLEGEGMAAITTHYEPLTLKVTPDKPVLTDPHATVAWSGHLQPEFVADVSFKTFVGRGSGDSVQMKFSGEGFVVVQPYEEGGYVQQN</sequence>
<organism evidence="1 2">
    <name type="scientific">Cytobacillus kochii</name>
    <dbReference type="NCBI Taxonomy" id="859143"/>
    <lineage>
        <taxon>Bacteria</taxon>
        <taxon>Bacillati</taxon>
        <taxon>Bacillota</taxon>
        <taxon>Bacilli</taxon>
        <taxon>Bacillales</taxon>
        <taxon>Bacillaceae</taxon>
        <taxon>Cytobacillus</taxon>
    </lineage>
</organism>
<evidence type="ECO:0000313" key="1">
    <source>
        <dbReference type="EMBL" id="ASV69279.1"/>
    </source>
</evidence>
<evidence type="ECO:0008006" key="3">
    <source>
        <dbReference type="Google" id="ProtNLM"/>
    </source>
</evidence>
<dbReference type="Proteomes" id="UP000215137">
    <property type="component" value="Chromosome"/>
</dbReference>
<dbReference type="SUPFAM" id="SSF51219">
    <property type="entry name" value="TRAP-like"/>
    <property type="match status" value="1"/>
</dbReference>
<dbReference type="PANTHER" id="PTHR38074:SF1">
    <property type="entry name" value="ALTERED INHERITANCE OF MITOCHONDRIA PROTEIN 24, MITOCHONDRIAL"/>
    <property type="match status" value="1"/>
</dbReference>
<protein>
    <recommendedName>
        <fullName evidence="3">AIM24 family protein</fullName>
    </recommendedName>
</protein>
<proteinExistence type="predicted"/>
<dbReference type="AlphaFoldDB" id="A0A248TMD1"/>
<dbReference type="PANTHER" id="PTHR38074">
    <property type="entry name" value="ALTERED INHERITANCE OF MITOCHONDRIA PROTEIN 24, MITOCHONDRIAL"/>
    <property type="match status" value="1"/>
</dbReference>
<dbReference type="OrthoDB" id="8707822at2"/>
<reference evidence="1 2" key="1">
    <citation type="submission" date="2017-08" db="EMBL/GenBank/DDBJ databases">
        <title>Complete Genome Sequence of Bacillus kochii Oregon-R-modENCODE STRAIN BDGP4, isolated from Drosophila melanogaster gut.</title>
        <authorList>
            <person name="Wan K.H."/>
            <person name="Yu C."/>
            <person name="Park S."/>
            <person name="Hammonds A.S."/>
            <person name="Booth B.W."/>
            <person name="Celniker S.E."/>
        </authorList>
    </citation>
    <scope>NUCLEOTIDE SEQUENCE [LARGE SCALE GENOMIC DNA]</scope>
    <source>
        <strain evidence="1 2">BDGP4</strain>
    </source>
</reference>
<gene>
    <name evidence="1" type="ORF">CKF48_19375</name>
</gene>
<dbReference type="RefSeq" id="WP_095372842.1">
    <property type="nucleotide sequence ID" value="NZ_CANMJM010000001.1"/>
</dbReference>
<dbReference type="Gene3D" id="3.60.160.10">
    <property type="entry name" value="Mitochondrial biogenesis AIM24"/>
    <property type="match status" value="1"/>
</dbReference>
<dbReference type="EMBL" id="CP022983">
    <property type="protein sequence ID" value="ASV69279.1"/>
    <property type="molecule type" value="Genomic_DNA"/>
</dbReference>
<dbReference type="Pfam" id="PF01987">
    <property type="entry name" value="AIM24"/>
    <property type="match status" value="1"/>
</dbReference>
<dbReference type="InterPro" id="IPR016031">
    <property type="entry name" value="Trp_RNA-bd_attenuator-like_dom"/>
</dbReference>